<sequence length="230" mass="25528">MFGLVTGMERQPQWLRPWGAIARWTLVLSLLGGVGVVSKARSQSYPTCQPPLNDEYLVLVVTEDEGAQNRVRALLSPQMNGTVCNYLNDIVTRIGGFETVELANQWAQYLGENSGLSTFVASPPPRTSGGNPVTPSVSSPGRFDPRPLREGYAVLVDYFNNPQVAVQLNQILNRDIGLVSYHQKPYLLAMWTEEEGEANRILKQLGDRGFFVLVVDSRNVFLLRGALTLY</sequence>
<evidence type="ECO:0000256" key="1">
    <source>
        <dbReference type="SAM" id="MobiDB-lite"/>
    </source>
</evidence>
<proteinExistence type="predicted"/>
<dbReference type="KEGG" id="oxy:HCG48_17960"/>
<organism evidence="2 3">
    <name type="scientific">Oxynema aestuarii AP17</name>
    <dbReference type="NCBI Taxonomy" id="2064643"/>
    <lineage>
        <taxon>Bacteria</taxon>
        <taxon>Bacillati</taxon>
        <taxon>Cyanobacteriota</taxon>
        <taxon>Cyanophyceae</taxon>
        <taxon>Oscillatoriophycideae</taxon>
        <taxon>Oscillatoriales</taxon>
        <taxon>Oscillatoriaceae</taxon>
        <taxon>Oxynema</taxon>
        <taxon>Oxynema aestuarii</taxon>
    </lineage>
</organism>
<evidence type="ECO:0000313" key="3">
    <source>
        <dbReference type="Proteomes" id="UP000500857"/>
    </source>
</evidence>
<name>A0A6H1U035_9CYAN</name>
<feature type="compositionally biased region" description="Polar residues" evidence="1">
    <location>
        <begin position="128"/>
        <end position="139"/>
    </location>
</feature>
<evidence type="ECO:0000313" key="2">
    <source>
        <dbReference type="EMBL" id="QIZ72228.1"/>
    </source>
</evidence>
<accession>A0A6H1U035</accession>
<dbReference type="Proteomes" id="UP000500857">
    <property type="component" value="Chromosome"/>
</dbReference>
<dbReference type="AlphaFoldDB" id="A0A6H1U035"/>
<feature type="region of interest" description="Disordered" evidence="1">
    <location>
        <begin position="120"/>
        <end position="144"/>
    </location>
</feature>
<reference evidence="2 3" key="1">
    <citation type="submission" date="2020-04" db="EMBL/GenBank/DDBJ databases">
        <authorList>
            <person name="Basu S."/>
            <person name="Maruthanayagam V."/>
            <person name="Chakraborty S."/>
            <person name="Pramanik A."/>
            <person name="Mukherjee J."/>
            <person name="Brink B."/>
        </authorList>
    </citation>
    <scope>NUCLEOTIDE SEQUENCE [LARGE SCALE GENOMIC DNA]</scope>
    <source>
        <strain evidence="2 3">AP17</strain>
    </source>
</reference>
<gene>
    <name evidence="2" type="ORF">HCG48_17960</name>
</gene>
<protein>
    <recommendedName>
        <fullName evidence="4">SPOR domain-containing protein</fullName>
    </recommendedName>
</protein>
<dbReference type="RefSeq" id="WP_168570378.1">
    <property type="nucleotide sequence ID" value="NZ_CP051167.1"/>
</dbReference>
<dbReference type="EMBL" id="CP051167">
    <property type="protein sequence ID" value="QIZ72228.1"/>
    <property type="molecule type" value="Genomic_DNA"/>
</dbReference>
<keyword evidence="3" id="KW-1185">Reference proteome</keyword>
<evidence type="ECO:0008006" key="4">
    <source>
        <dbReference type="Google" id="ProtNLM"/>
    </source>
</evidence>